<gene>
    <name evidence="1" type="ORF">NCGR_LOCUS49903</name>
</gene>
<protein>
    <submittedName>
        <fullName evidence="1">Uncharacterized protein</fullName>
    </submittedName>
</protein>
<dbReference type="AlphaFoldDB" id="A0A811R9I8"/>
<organism evidence="1 2">
    <name type="scientific">Miscanthus lutarioriparius</name>
    <dbReference type="NCBI Taxonomy" id="422564"/>
    <lineage>
        <taxon>Eukaryota</taxon>
        <taxon>Viridiplantae</taxon>
        <taxon>Streptophyta</taxon>
        <taxon>Embryophyta</taxon>
        <taxon>Tracheophyta</taxon>
        <taxon>Spermatophyta</taxon>
        <taxon>Magnoliopsida</taxon>
        <taxon>Liliopsida</taxon>
        <taxon>Poales</taxon>
        <taxon>Poaceae</taxon>
        <taxon>PACMAD clade</taxon>
        <taxon>Panicoideae</taxon>
        <taxon>Andropogonodae</taxon>
        <taxon>Andropogoneae</taxon>
        <taxon>Saccharinae</taxon>
        <taxon>Miscanthus</taxon>
    </lineage>
</organism>
<reference evidence="1" key="1">
    <citation type="submission" date="2020-10" db="EMBL/GenBank/DDBJ databases">
        <authorList>
            <person name="Han B."/>
            <person name="Lu T."/>
            <person name="Zhao Q."/>
            <person name="Huang X."/>
            <person name="Zhao Y."/>
        </authorList>
    </citation>
    <scope>NUCLEOTIDE SEQUENCE</scope>
</reference>
<sequence length="70" mass="7374">MSEAQAIVLKETLYTAGTTISKAYADGDEKKIAQVLAAYNKVVDEVIVAAPADKLNVLEKTFTTVAATGN</sequence>
<dbReference type="OrthoDB" id="694282at2759"/>
<evidence type="ECO:0000313" key="1">
    <source>
        <dbReference type="EMBL" id="CAD6266598.1"/>
    </source>
</evidence>
<evidence type="ECO:0000313" key="2">
    <source>
        <dbReference type="Proteomes" id="UP000604825"/>
    </source>
</evidence>
<proteinExistence type="predicted"/>
<keyword evidence="2" id="KW-1185">Reference proteome</keyword>
<dbReference type="EMBL" id="CAJGYO010000014">
    <property type="protein sequence ID" value="CAD6266598.1"/>
    <property type="molecule type" value="Genomic_DNA"/>
</dbReference>
<accession>A0A811R9I8</accession>
<comment type="caution">
    <text evidence="1">The sequence shown here is derived from an EMBL/GenBank/DDBJ whole genome shotgun (WGS) entry which is preliminary data.</text>
</comment>
<dbReference type="Proteomes" id="UP000604825">
    <property type="component" value="Unassembled WGS sequence"/>
</dbReference>
<dbReference type="InterPro" id="IPR035506">
    <property type="entry name" value="Pollen_allergen/Os"/>
</dbReference>
<dbReference type="Gene3D" id="1.20.120.320">
    <property type="entry name" value="Group V grass pollen allergen"/>
    <property type="match status" value="1"/>
</dbReference>
<name>A0A811R9I8_9POAL</name>